<evidence type="ECO:0000259" key="1">
    <source>
        <dbReference type="Pfam" id="PF05065"/>
    </source>
</evidence>
<organism evidence="2 3">
    <name type="scientific">Vibrio algicola</name>
    <dbReference type="NCBI Taxonomy" id="2662262"/>
    <lineage>
        <taxon>Bacteria</taxon>
        <taxon>Pseudomonadati</taxon>
        <taxon>Pseudomonadota</taxon>
        <taxon>Gammaproteobacteria</taxon>
        <taxon>Vibrionales</taxon>
        <taxon>Vibrionaceae</taxon>
        <taxon>Vibrio</taxon>
    </lineage>
</organism>
<keyword evidence="3" id="KW-1185">Reference proteome</keyword>
<feature type="domain" description="Phage capsid-like C-terminal" evidence="1">
    <location>
        <begin position="37"/>
        <end position="179"/>
    </location>
</feature>
<dbReference type="InterPro" id="IPR054612">
    <property type="entry name" value="Phage_capsid-like_C"/>
</dbReference>
<reference evidence="2 3" key="1">
    <citation type="submission" date="2019-10" db="EMBL/GenBank/DDBJ databases">
        <title>Vibrio sp. nov., isolated from Coralline algae surface.</title>
        <authorList>
            <person name="Geng Y."/>
            <person name="Zhang X."/>
        </authorList>
    </citation>
    <scope>NUCLEOTIDE SEQUENCE [LARGE SCALE GENOMIC DNA]</scope>
    <source>
        <strain evidence="2 3">SM1977</strain>
    </source>
</reference>
<dbReference type="Pfam" id="PF05065">
    <property type="entry name" value="Phage_capsid"/>
    <property type="match status" value="1"/>
</dbReference>
<gene>
    <name evidence="2" type="ORF">GFB47_14050</name>
</gene>
<dbReference type="SUPFAM" id="SSF56563">
    <property type="entry name" value="Major capsid protein gp5"/>
    <property type="match status" value="1"/>
</dbReference>
<sequence>MSIQQIIKAAATAQGTIGYFAKSEVPIHETGTGTSDVLIQDQLSSLITPNMPASALSIFTDSSVKTVDLNKTTVIPIGGDADGCGFIGEGEMIPVINSVITSKRLKAQHKLACIANATRESLDGSNGQLESFISQFVIGRSINRALEQNLLSTTAESVRNPAGLLATGSNVAVTATATDRESVFIDEVGKKLAFNKKVFIVVPPALLGFAMVALNKNKFNSELFELLPSAECADDNILIIGNNDLVCAADGNSLEIISDKQTAIVQLDENDPAPKLVARGSTAGGIAQYIQQTGVSITSGLQQEIVSYKTQLNISYELITPVTLITVS</sequence>
<protein>
    <recommendedName>
        <fullName evidence="1">Phage capsid-like C-terminal domain-containing protein</fullName>
    </recommendedName>
</protein>
<proteinExistence type="predicted"/>
<dbReference type="Proteomes" id="UP000348942">
    <property type="component" value="Chromosome 2"/>
</dbReference>
<dbReference type="AlphaFoldDB" id="A0A5Q0TM34"/>
<dbReference type="RefSeq" id="WP_153448672.1">
    <property type="nucleotide sequence ID" value="NZ_CP045700.1"/>
</dbReference>
<dbReference type="EMBL" id="CP045700">
    <property type="protein sequence ID" value="QGA66539.1"/>
    <property type="molecule type" value="Genomic_DNA"/>
</dbReference>
<evidence type="ECO:0000313" key="3">
    <source>
        <dbReference type="Proteomes" id="UP000348942"/>
    </source>
</evidence>
<evidence type="ECO:0000313" key="2">
    <source>
        <dbReference type="EMBL" id="QGA66539.1"/>
    </source>
</evidence>
<accession>A0A5Q0TM34</accession>
<name>A0A5Q0TM34_9VIBR</name>